<keyword evidence="8" id="KW-1185">Reference proteome</keyword>
<keyword evidence="3" id="KW-0131">Cell cycle</keyword>
<dbReference type="Proteomes" id="UP000583929">
    <property type="component" value="Unassembled WGS sequence"/>
</dbReference>
<dbReference type="InterPro" id="IPR036915">
    <property type="entry name" value="Cyclin-like_sf"/>
</dbReference>
<gene>
    <name evidence="7" type="ORF">G4B88_000676</name>
</gene>
<feature type="compositionally biased region" description="Polar residues" evidence="5">
    <location>
        <begin position="391"/>
        <end position="400"/>
    </location>
</feature>
<protein>
    <recommendedName>
        <fullName evidence="4">B-like cyclin</fullName>
    </recommendedName>
</protein>
<dbReference type="GO" id="GO:0051301">
    <property type="term" value="P:cell division"/>
    <property type="evidence" value="ECO:0007669"/>
    <property type="project" value="UniProtKB-KW"/>
</dbReference>
<evidence type="ECO:0000313" key="8">
    <source>
        <dbReference type="Proteomes" id="UP000583929"/>
    </source>
</evidence>
<evidence type="ECO:0000256" key="4">
    <source>
        <dbReference type="ARBA" id="ARBA00032263"/>
    </source>
</evidence>
<dbReference type="PANTHER" id="PTHR10177">
    <property type="entry name" value="CYCLINS"/>
    <property type="match status" value="1"/>
</dbReference>
<evidence type="ECO:0000256" key="3">
    <source>
        <dbReference type="ARBA" id="ARBA00023306"/>
    </source>
</evidence>
<dbReference type="InterPro" id="IPR039361">
    <property type="entry name" value="Cyclin"/>
</dbReference>
<evidence type="ECO:0000313" key="7">
    <source>
        <dbReference type="EMBL" id="KAF4346663.1"/>
    </source>
</evidence>
<dbReference type="Pfam" id="PF00134">
    <property type="entry name" value="Cyclin_N"/>
    <property type="match status" value="1"/>
</dbReference>
<dbReference type="SUPFAM" id="SSF47954">
    <property type="entry name" value="Cyclin-like"/>
    <property type="match status" value="1"/>
</dbReference>
<dbReference type="CDD" id="cd20544">
    <property type="entry name" value="CYCLIN_AtCycD-like_rpt2"/>
    <property type="match status" value="1"/>
</dbReference>
<dbReference type="EMBL" id="JAATIQ010000938">
    <property type="protein sequence ID" value="KAF4346663.1"/>
    <property type="molecule type" value="Genomic_DNA"/>
</dbReference>
<evidence type="ECO:0000256" key="5">
    <source>
        <dbReference type="SAM" id="MobiDB-lite"/>
    </source>
</evidence>
<accession>A0A7J6DKM7</accession>
<comment type="caution">
    <text evidence="7">The sequence shown here is derived from an EMBL/GenBank/DDBJ whole genome shotgun (WGS) entry which is preliminary data.</text>
</comment>
<feature type="compositionally biased region" description="Basic and acidic residues" evidence="5">
    <location>
        <begin position="402"/>
        <end position="411"/>
    </location>
</feature>
<name>A0A7J6DKM7_CANSA</name>
<evidence type="ECO:0000259" key="6">
    <source>
        <dbReference type="Pfam" id="PF00134"/>
    </source>
</evidence>
<organism evidence="7 8">
    <name type="scientific">Cannabis sativa</name>
    <name type="common">Hemp</name>
    <name type="synonym">Marijuana</name>
    <dbReference type="NCBI Taxonomy" id="3483"/>
    <lineage>
        <taxon>Eukaryota</taxon>
        <taxon>Viridiplantae</taxon>
        <taxon>Streptophyta</taxon>
        <taxon>Embryophyta</taxon>
        <taxon>Tracheophyta</taxon>
        <taxon>Spermatophyta</taxon>
        <taxon>Magnoliopsida</taxon>
        <taxon>eudicotyledons</taxon>
        <taxon>Gunneridae</taxon>
        <taxon>Pentapetalae</taxon>
        <taxon>rosids</taxon>
        <taxon>fabids</taxon>
        <taxon>Rosales</taxon>
        <taxon>Cannabaceae</taxon>
        <taxon>Cannabis</taxon>
    </lineage>
</organism>
<proteinExistence type="predicted"/>
<feature type="domain" description="Cyclin N-terminal" evidence="6">
    <location>
        <begin position="39"/>
        <end position="151"/>
    </location>
</feature>
<comment type="subunit">
    <text evidence="1">Interacts with the CDC2 protein kinase to form a serine/threonine kinase holoenzyme complex also known as maturation promoting factor (MPF). The cyclin subunit imparts substrate specificity to the complex.</text>
</comment>
<feature type="compositionally biased region" description="Basic and acidic residues" evidence="5">
    <location>
        <begin position="467"/>
        <end position="488"/>
    </location>
</feature>
<evidence type="ECO:0000256" key="1">
    <source>
        <dbReference type="ARBA" id="ARBA00011177"/>
    </source>
</evidence>
<dbReference type="AlphaFoldDB" id="A0A7J6DKM7"/>
<sequence length="518" mass="58601">MLLVPDYDPYNPLPLDVNEGLERCLEFQSSNARIEDRIKSTLNLSCRFRAMLVIFKYSKHENLDPLIPYLALTYFDRFFTRGNFLPRVMGSNDHNVDLMAICCLTLAWKLRKGNFKFSKFKADKPELEILTAKKLMAMEFAILEGLNWDLRVLTALCFVPYFAPKFAFTDGLSYRTISEIIVNSQEIKIKRQKPSVIAALALLVASSHLYPQKFHSFRDQMISEGIIEEVHIKDCVELMIELCNSLELTFETIKPQRLVQSEVKHGQHGDATAEKENVQKYEQLAGGTHELPNTEKSQDDAAIHEVNETSKQSTTEKTKEDTADVSEVDAAEKSIQGADEESEVVALGETTQGADDPSSKQFPDEKSGQLATQTCEKSIAEEPKQVATDLKTMTTYTSLQREAYKGKKKVGETTSEMAQMAEENEDGNLNFPIRWPLGEQYAKQMVVFHSDSDSSESTLKPAKKKKDKTEPEQSDDDSSKDTEAREPSQEAMEEAAMRAVMRASSREKVLDWLKFHTP</sequence>
<feature type="compositionally biased region" description="Basic and acidic residues" evidence="5">
    <location>
        <begin position="306"/>
        <end position="322"/>
    </location>
</feature>
<keyword evidence="2" id="KW-0132">Cell division</keyword>
<dbReference type="Gene3D" id="1.10.472.10">
    <property type="entry name" value="Cyclin-like"/>
    <property type="match status" value="2"/>
</dbReference>
<dbReference type="InterPro" id="IPR006671">
    <property type="entry name" value="Cyclin_N"/>
</dbReference>
<reference evidence="7 8" key="1">
    <citation type="journal article" date="2020" name="bioRxiv">
        <title>Sequence and annotation of 42 cannabis genomes reveals extensive copy number variation in cannabinoid synthesis and pathogen resistance genes.</title>
        <authorList>
            <person name="Mckernan K.J."/>
            <person name="Helbert Y."/>
            <person name="Kane L.T."/>
            <person name="Ebling H."/>
            <person name="Zhang L."/>
            <person name="Liu B."/>
            <person name="Eaton Z."/>
            <person name="Mclaughlin S."/>
            <person name="Kingan S."/>
            <person name="Baybayan P."/>
            <person name="Concepcion G."/>
            <person name="Jordan M."/>
            <person name="Riva A."/>
            <person name="Barbazuk W."/>
            <person name="Harkins T."/>
        </authorList>
    </citation>
    <scope>NUCLEOTIDE SEQUENCE [LARGE SCALE GENOMIC DNA]</scope>
    <source>
        <strain evidence="8">cv. Jamaican Lion 4</strain>
        <tissue evidence="7">Leaf</tissue>
    </source>
</reference>
<evidence type="ECO:0000256" key="2">
    <source>
        <dbReference type="ARBA" id="ARBA00022618"/>
    </source>
</evidence>
<feature type="region of interest" description="Disordered" evidence="5">
    <location>
        <begin position="446"/>
        <end position="503"/>
    </location>
</feature>
<feature type="region of interest" description="Disordered" evidence="5">
    <location>
        <begin position="306"/>
        <end position="416"/>
    </location>
</feature>